<comment type="similarity">
    <text evidence="2">Belongs to the glycosyl hydrolase 3 family.</text>
</comment>
<keyword evidence="5" id="KW-0378">Hydrolase</keyword>
<dbReference type="InterPro" id="IPR002772">
    <property type="entry name" value="Glyco_hydro_3_C"/>
</dbReference>
<dbReference type="InterPro" id="IPR036881">
    <property type="entry name" value="Glyco_hydro_3_C_sf"/>
</dbReference>
<dbReference type="InterPro" id="IPR036962">
    <property type="entry name" value="Glyco_hydro_3_N_sf"/>
</dbReference>
<dbReference type="Gene3D" id="3.20.20.300">
    <property type="entry name" value="Glycoside hydrolase, family 3, N-terminal domain"/>
    <property type="match status" value="1"/>
</dbReference>
<gene>
    <name evidence="8" type="ORF">PDESU_05268</name>
</gene>
<evidence type="ECO:0000256" key="2">
    <source>
        <dbReference type="ARBA" id="ARBA00005336"/>
    </source>
</evidence>
<proteinExistence type="inferred from homology"/>
<dbReference type="Gene3D" id="3.40.50.1700">
    <property type="entry name" value="Glycoside hydrolase family 3 C-terminal domain"/>
    <property type="match status" value="1"/>
</dbReference>
<dbReference type="FunFam" id="2.60.40.10:FF:000495">
    <property type="entry name" value="Periplasmic beta-glucosidase"/>
    <property type="match status" value="1"/>
</dbReference>
<dbReference type="RefSeq" id="WP_222847322.1">
    <property type="nucleotide sequence ID" value="NZ_CAAHFG010000004.1"/>
</dbReference>
<dbReference type="InterPro" id="IPR017853">
    <property type="entry name" value="GH"/>
</dbReference>
<dbReference type="EMBL" id="CAAHFG010000004">
    <property type="protein sequence ID" value="VGO16677.1"/>
    <property type="molecule type" value="Genomic_DNA"/>
</dbReference>
<evidence type="ECO:0000256" key="1">
    <source>
        <dbReference type="ARBA" id="ARBA00000448"/>
    </source>
</evidence>
<accession>A0A6C2UAE1</accession>
<reference evidence="8 9" key="1">
    <citation type="submission" date="2019-04" db="EMBL/GenBank/DDBJ databases">
        <authorList>
            <person name="Van Vliet M D."/>
        </authorList>
    </citation>
    <scope>NUCLEOTIDE SEQUENCE [LARGE SCALE GENOMIC DNA]</scope>
    <source>
        <strain evidence="8 9">F1</strain>
    </source>
</reference>
<dbReference type="InterPro" id="IPR013783">
    <property type="entry name" value="Ig-like_fold"/>
</dbReference>
<evidence type="ECO:0000256" key="6">
    <source>
        <dbReference type="ARBA" id="ARBA00023295"/>
    </source>
</evidence>
<dbReference type="SUPFAM" id="SSF51445">
    <property type="entry name" value="(Trans)glycosidases"/>
    <property type="match status" value="1"/>
</dbReference>
<dbReference type="InterPro" id="IPR026891">
    <property type="entry name" value="Fn3-like"/>
</dbReference>
<dbReference type="Pfam" id="PF00933">
    <property type="entry name" value="Glyco_hydro_3"/>
    <property type="match status" value="1"/>
</dbReference>
<dbReference type="EC" id="3.2.1.21" evidence="3"/>
<organism evidence="8 9">
    <name type="scientific">Pontiella desulfatans</name>
    <dbReference type="NCBI Taxonomy" id="2750659"/>
    <lineage>
        <taxon>Bacteria</taxon>
        <taxon>Pseudomonadati</taxon>
        <taxon>Kiritimatiellota</taxon>
        <taxon>Kiritimatiellia</taxon>
        <taxon>Kiritimatiellales</taxon>
        <taxon>Pontiellaceae</taxon>
        <taxon>Pontiella</taxon>
    </lineage>
</organism>
<evidence type="ECO:0000256" key="3">
    <source>
        <dbReference type="ARBA" id="ARBA00012744"/>
    </source>
</evidence>
<dbReference type="GO" id="GO:0009251">
    <property type="term" value="P:glucan catabolic process"/>
    <property type="evidence" value="ECO:0007669"/>
    <property type="project" value="TreeGrafter"/>
</dbReference>
<evidence type="ECO:0000313" key="9">
    <source>
        <dbReference type="Proteomes" id="UP000366872"/>
    </source>
</evidence>
<keyword evidence="9" id="KW-1185">Reference proteome</keyword>
<dbReference type="PANTHER" id="PTHR30620:SF16">
    <property type="entry name" value="LYSOSOMAL BETA GLUCOSIDASE"/>
    <property type="match status" value="1"/>
</dbReference>
<name>A0A6C2UAE1_PONDE</name>
<evidence type="ECO:0000256" key="4">
    <source>
        <dbReference type="ARBA" id="ARBA00022729"/>
    </source>
</evidence>
<comment type="catalytic activity">
    <reaction evidence="1">
        <text>Hydrolysis of terminal, non-reducing beta-D-glucosyl residues with release of beta-D-glucose.</text>
        <dbReference type="EC" id="3.2.1.21"/>
    </reaction>
</comment>
<sequence>MTVDRFKWVLGVCMIMPLAILAKESLPYRDAKLPVDQRVEDLLSRMTLEEKVAQMRIFHANKGIEFSDDDQMVLSEDVVGRLEHGIAGIKNPGEEISPLRAAKLNNELQRYIVEKSRLNIPALFVTESYNGVDAEGCTRFGRPINMAAAWDVELTRSVWDVIGREARLRGMHMCHSPEADIVRDPRFGRMSEALGEDTYLTTEMIVAAVTGVQGGYGGTGWNTTHIGAVTKHFAGYGQVLGGSNFAAIEISDRTLIDEIFPPFKGAVQRGHALGIMASHGDLNGVASHANPWLLTEVLRNQWGFKGYIVSDSNDIARLHDFMKVAESHEAAVEMALRAGMEIDLYSDLAYVHLTKMANQDPGLMPFIDRSVGHVLRTKFILGLFENPYVDLNEVGKEVRKPAALELARRMDRESIILLKNKKQLLPLNGAKHKKIALLGPLLDQEAEKQFEKAAGPGVTFSSMKGFCLTDEQSGIPKLVEVDDGIIEKMVNQARDADLSILFLGGDEYTAKEAYFKAGLGDRNSIDPVGCQDELVKRIKALGKPVVVVLKHRRTLSINVIAEQADAILDCWDLSEFGEEIVANMVYGAYSPSGKLPVTVPRTIGQLPFHYSQKEINYKKDYLFSKKGPLFEFGHGLSYSTFKYGEPEISGTEMDSNSRLTVGVDVTNTGNYAAKETVQLYVKDVIGSVTRPDKELKGFRKIELQPGETQSVAFTITPEMLTFTGMNMKPTLEPGDYHVMVGTSSADHQTVAFRLNGSKNIAAR</sequence>
<dbReference type="InterPro" id="IPR051915">
    <property type="entry name" value="Cellulose_Degrad_GH3"/>
</dbReference>
<dbReference type="Pfam" id="PF01915">
    <property type="entry name" value="Glyco_hydro_3_C"/>
    <property type="match status" value="1"/>
</dbReference>
<dbReference type="InterPro" id="IPR001764">
    <property type="entry name" value="Glyco_hydro_3_N"/>
</dbReference>
<dbReference type="PANTHER" id="PTHR30620">
    <property type="entry name" value="PERIPLASMIC BETA-GLUCOSIDASE-RELATED"/>
    <property type="match status" value="1"/>
</dbReference>
<dbReference type="GO" id="GO:0008422">
    <property type="term" value="F:beta-glucosidase activity"/>
    <property type="evidence" value="ECO:0007669"/>
    <property type="project" value="UniProtKB-EC"/>
</dbReference>
<dbReference type="Gene3D" id="2.60.40.10">
    <property type="entry name" value="Immunoglobulins"/>
    <property type="match status" value="1"/>
</dbReference>
<dbReference type="Pfam" id="PF14310">
    <property type="entry name" value="Fn3-like"/>
    <property type="match status" value="1"/>
</dbReference>
<keyword evidence="6" id="KW-0326">Glycosidase</keyword>
<keyword evidence="4" id="KW-0732">Signal</keyword>
<dbReference type="AlphaFoldDB" id="A0A6C2UAE1"/>
<protein>
    <recommendedName>
        <fullName evidence="3">beta-glucosidase</fullName>
        <ecNumber evidence="3">3.2.1.21</ecNumber>
    </recommendedName>
</protein>
<evidence type="ECO:0000313" key="8">
    <source>
        <dbReference type="EMBL" id="VGO16677.1"/>
    </source>
</evidence>
<dbReference type="SMART" id="SM01217">
    <property type="entry name" value="Fn3_like"/>
    <property type="match status" value="1"/>
</dbReference>
<dbReference type="PRINTS" id="PR00133">
    <property type="entry name" value="GLHYDRLASE3"/>
</dbReference>
<feature type="domain" description="Fibronectin type III-like" evidence="7">
    <location>
        <begin position="675"/>
        <end position="744"/>
    </location>
</feature>
<evidence type="ECO:0000256" key="5">
    <source>
        <dbReference type="ARBA" id="ARBA00022801"/>
    </source>
</evidence>
<dbReference type="Proteomes" id="UP000366872">
    <property type="component" value="Unassembled WGS sequence"/>
</dbReference>
<dbReference type="SUPFAM" id="SSF52279">
    <property type="entry name" value="Beta-D-glucan exohydrolase, C-terminal domain"/>
    <property type="match status" value="1"/>
</dbReference>
<evidence type="ECO:0000259" key="7">
    <source>
        <dbReference type="SMART" id="SM01217"/>
    </source>
</evidence>